<evidence type="ECO:0000313" key="3">
    <source>
        <dbReference type="Proteomes" id="UP000030364"/>
    </source>
</evidence>
<dbReference type="Proteomes" id="UP000030364">
    <property type="component" value="Unassembled WGS sequence"/>
</dbReference>
<dbReference type="OrthoDB" id="9784378at2"/>
<dbReference type="InterPro" id="IPR013783">
    <property type="entry name" value="Ig-like_fold"/>
</dbReference>
<dbReference type="AlphaFoldDB" id="A0A0A2WQ06"/>
<keyword evidence="3" id="KW-1185">Reference proteome</keyword>
<dbReference type="SUPFAM" id="SSF117074">
    <property type="entry name" value="Hypothetical protein PA1324"/>
    <property type="match status" value="1"/>
</dbReference>
<organism evidence="2 3">
    <name type="scientific">Thermus filiformis</name>
    <dbReference type="NCBI Taxonomy" id="276"/>
    <lineage>
        <taxon>Bacteria</taxon>
        <taxon>Thermotogati</taxon>
        <taxon>Deinococcota</taxon>
        <taxon>Deinococci</taxon>
        <taxon>Thermales</taxon>
        <taxon>Thermaceae</taxon>
        <taxon>Thermus</taxon>
    </lineage>
</organism>
<dbReference type="Gene3D" id="2.60.40.10">
    <property type="entry name" value="Immunoglobulins"/>
    <property type="match status" value="1"/>
</dbReference>
<dbReference type="STRING" id="276.THFILI_00510"/>
<accession>A0A0A2WQ06</accession>
<name>A0A0A2WQ06_THEFI</name>
<protein>
    <submittedName>
        <fullName evidence="2">Uncharacterized protein</fullName>
    </submittedName>
</protein>
<comment type="caution">
    <text evidence="2">The sequence shown here is derived from an EMBL/GenBank/DDBJ whole genome shotgun (WGS) entry which is preliminary data.</text>
</comment>
<feature type="signal peptide" evidence="1">
    <location>
        <begin position="1"/>
        <end position="16"/>
    </location>
</feature>
<dbReference type="PATRIC" id="fig|276.5.peg.1272"/>
<gene>
    <name evidence="2" type="ORF">THFILI_00510</name>
</gene>
<keyword evidence="1" id="KW-0732">Signal</keyword>
<dbReference type="RefSeq" id="WP_038064244.1">
    <property type="nucleotide sequence ID" value="NZ_JPSL02000031.1"/>
</dbReference>
<dbReference type="EMBL" id="JPSL02000031">
    <property type="protein sequence ID" value="KGQ21908.1"/>
    <property type="molecule type" value="Genomic_DNA"/>
</dbReference>
<evidence type="ECO:0000313" key="2">
    <source>
        <dbReference type="EMBL" id="KGQ21908.1"/>
    </source>
</evidence>
<proteinExistence type="predicted"/>
<feature type="chain" id="PRO_5002007778" evidence="1">
    <location>
        <begin position="17"/>
        <end position="1023"/>
    </location>
</feature>
<reference evidence="2 3" key="1">
    <citation type="journal article" date="2015" name="Genome Announc.">
        <title>Draft Genome Sequence of the Thermophile Thermus filiformis ATCC 43280, Producer of Carotenoid-(Di)glucoside-Branched Fatty Acid (Di)esters and Source of Hyperthermostable Enzymes of Biotechnological Interest.</title>
        <authorList>
            <person name="Mandelli F."/>
            <person name="Oliveira Ramires B."/>
            <person name="Couger M.B."/>
            <person name="Paixao D.A."/>
            <person name="Camilo C.M."/>
            <person name="Polikarpov I."/>
            <person name="Prade R."/>
            <person name="Riano-Pachon D.M."/>
            <person name="Squina F.M."/>
        </authorList>
    </citation>
    <scope>NUCLEOTIDE SEQUENCE [LARGE SCALE GENOMIC DNA]</scope>
    <source>
        <strain evidence="2 3">ATCC 43280</strain>
    </source>
</reference>
<evidence type="ECO:0000256" key="1">
    <source>
        <dbReference type="SAM" id="SignalP"/>
    </source>
</evidence>
<sequence>MRLLPLLLLGLFPALAQTLQAPEGLAGPPGEYLTLGVFLEGQGSYTLALEAPPEVLVLSGERALVLEGEGRTSFTLRVPFLEAGREVPLALVLRQGEKEVARRPVRLRVLERTEVLLTAPPDLVASLGAPFEFPVYVLNRSNHPVEVQLSQTSFAFTVYLDPPRLALAPGETRAVLVRLKPEGEVSEGYRFYLRLRAQVVGKEEAKELGLIIPFFSPGYQALGRGKDPRLLLSLAFSGGVGYATGQGFGYSVRLTPGLSGDFSDFVSGSLSTDSLQFPGLAAPASATLTLKGEGWEARAGYSGSAYLAGGSFRVGTFRLGLEGQYAPQTAGAALSAVSQDPALDFQLGARTAFQPTLRQDAFSVRYRLPLEGGLLLGLGLDAAGVALEGYQATLALSQSLTWQTQELSLVQTYSGVPLAGLHTFGLVGGTRSLYPLGLRGSLSYALGGEGGFQAGLTLYGQPEAGALLSLSGLYRQGAQRQAGLSPAATLSFRTPGEYAGSLSFSLGRFWDLDTGAVRDRAQASLGLSLGLLQFSGGLLYETEAWSASAQVRYPLSTLGTLRGLYTLKGGVATYEAGWTELWEGGWGTDLSYRYQEGVQRFGLLLGQRNFLLSGLGLGVSYGLTLGAEAVHSVGVSLSYTLFQVFDTPKEVVDLFGGRKVGEVVGRVFLDKNLNGRLDPGEEALSGFQVCLNATCEPVRPDGTYRLLVPVGRAVFRFPDAPATLALLGEESLEVALGQKVERDLALAPAVQAVVQVFEDTNRNGLQDPDEPSIPYAGVLVEGPVVRRTRADVNGRALVGGLFQGAYRVRPDPAFLPPGYEGLGEARLEVAPPDRPAPVQVAAAPPKREVEVTYAAGELAVVARAQPAQEVAGGEVKVVALVEGEPEAVFLELEGEKRPLAQEAPGVYALTFRTPRAPGIQRLKVVAVKGGSSAEGEVFLTLLPGLLYAPSRLEGPEVSLTLKYKTAQLALRVNGALYPLNSEDGYVWRGKLPLPPGQYEAQVLADGETLGSLAVDLPQEQAGH</sequence>